<accession>A0ABS3CN20</accession>
<evidence type="ECO:0000313" key="2">
    <source>
        <dbReference type="Proteomes" id="UP000663992"/>
    </source>
</evidence>
<protein>
    <recommendedName>
        <fullName evidence="3">TIGR02646 family protein</fullName>
    </recommendedName>
</protein>
<organism evidence="1 2">
    <name type="scientific">Bowmanella yangjiangensis</name>
    <dbReference type="NCBI Taxonomy" id="2811230"/>
    <lineage>
        <taxon>Bacteria</taxon>
        <taxon>Pseudomonadati</taxon>
        <taxon>Pseudomonadota</taxon>
        <taxon>Gammaproteobacteria</taxon>
        <taxon>Alteromonadales</taxon>
        <taxon>Alteromonadaceae</taxon>
        <taxon>Bowmanella</taxon>
    </lineage>
</organism>
<comment type="caution">
    <text evidence="1">The sequence shown here is derived from an EMBL/GenBank/DDBJ whole genome shotgun (WGS) entry which is preliminary data.</text>
</comment>
<proteinExistence type="predicted"/>
<reference evidence="1 2" key="1">
    <citation type="submission" date="2021-03" db="EMBL/GenBank/DDBJ databases">
        <title>novel species isolated from a fishpond in China.</title>
        <authorList>
            <person name="Lu H."/>
            <person name="Cai Z."/>
        </authorList>
    </citation>
    <scope>NUCLEOTIDE SEQUENCE [LARGE SCALE GENOMIC DNA]</scope>
    <source>
        <strain evidence="1 2">Y57</strain>
    </source>
</reference>
<dbReference type="Proteomes" id="UP000663992">
    <property type="component" value="Unassembled WGS sequence"/>
</dbReference>
<evidence type="ECO:0000313" key="1">
    <source>
        <dbReference type="EMBL" id="MBN7818480.1"/>
    </source>
</evidence>
<keyword evidence="2" id="KW-1185">Reference proteome</keyword>
<dbReference type="EMBL" id="JAFKCS010000001">
    <property type="protein sequence ID" value="MBN7818480.1"/>
    <property type="molecule type" value="Genomic_DNA"/>
</dbReference>
<evidence type="ECO:0008006" key="3">
    <source>
        <dbReference type="Google" id="ProtNLM"/>
    </source>
</evidence>
<gene>
    <name evidence="1" type="ORF">J0A65_01315</name>
</gene>
<name>A0ABS3CN20_9ALTE</name>
<sequence>MNGLTPVNTPATPDFPGWIPWTEQQWQEWLSRSRLYNRRLTELHNAGDFETRNEYINARSTHWGRLKEWLKVLSYGKCWFSEVRDLYSHYDVEHFRPKAKSKSTDGTERDAYWWLAFDYTNYRLCGNVGNRKKGNWFPLRVGSLVSSFQTQNEESEEPYLLDPADADDVSLISFDEEGKAVPSPGATEWETMRVEETIKRLKLNEHNDLAEARRKVWLDVSTEIDEYLKHKARCNNGGNPVAREKVRAHCVNIRNMTLPNAELSSVARWCVMFRNDPQLSRLVA</sequence>